<evidence type="ECO:0000256" key="1">
    <source>
        <dbReference type="ARBA" id="ARBA00022679"/>
    </source>
</evidence>
<organism evidence="6">
    <name type="scientific">Nakamurella sp. A5-74</name>
    <dbReference type="NCBI Taxonomy" id="3158264"/>
    <lineage>
        <taxon>Bacteria</taxon>
        <taxon>Bacillati</taxon>
        <taxon>Actinomycetota</taxon>
        <taxon>Actinomycetes</taxon>
        <taxon>Nakamurellales</taxon>
        <taxon>Nakamurellaceae</taxon>
        <taxon>Nakamurella</taxon>
    </lineage>
</organism>
<dbReference type="Pfam" id="PF02518">
    <property type="entry name" value="HATPase_c"/>
    <property type="match status" value="1"/>
</dbReference>
<dbReference type="GO" id="GO:0046983">
    <property type="term" value="F:protein dimerization activity"/>
    <property type="evidence" value="ECO:0007669"/>
    <property type="project" value="InterPro"/>
</dbReference>
<feature type="region of interest" description="Disordered" evidence="4">
    <location>
        <begin position="1"/>
        <end position="20"/>
    </location>
</feature>
<evidence type="ECO:0000256" key="4">
    <source>
        <dbReference type="SAM" id="MobiDB-lite"/>
    </source>
</evidence>
<dbReference type="Pfam" id="PF13185">
    <property type="entry name" value="GAF_2"/>
    <property type="match status" value="1"/>
</dbReference>
<keyword evidence="1" id="KW-0808">Transferase</keyword>
<dbReference type="Gene3D" id="1.20.5.1930">
    <property type="match status" value="1"/>
</dbReference>
<name>A0AAU8DWE7_9ACTN</name>
<evidence type="ECO:0000256" key="3">
    <source>
        <dbReference type="ARBA" id="ARBA00023012"/>
    </source>
</evidence>
<dbReference type="PANTHER" id="PTHR24421">
    <property type="entry name" value="NITRATE/NITRITE SENSOR PROTEIN NARX-RELATED"/>
    <property type="match status" value="1"/>
</dbReference>
<dbReference type="SUPFAM" id="SSF55781">
    <property type="entry name" value="GAF domain-like"/>
    <property type="match status" value="2"/>
</dbReference>
<evidence type="ECO:0000259" key="5">
    <source>
        <dbReference type="SMART" id="SM00065"/>
    </source>
</evidence>
<dbReference type="PANTHER" id="PTHR24421:SF56">
    <property type="entry name" value="OXYGEN SENSOR HISTIDINE KINASE RESPONSE REGULATOR DOST"/>
    <property type="match status" value="1"/>
</dbReference>
<dbReference type="CDD" id="cd16917">
    <property type="entry name" value="HATPase_UhpB-NarQ-NarX-like"/>
    <property type="match status" value="1"/>
</dbReference>
<dbReference type="AlphaFoldDB" id="A0AAU8DWE7"/>
<dbReference type="InterPro" id="IPR050482">
    <property type="entry name" value="Sensor_HK_TwoCompSys"/>
</dbReference>
<evidence type="ECO:0000256" key="2">
    <source>
        <dbReference type="ARBA" id="ARBA00022777"/>
    </source>
</evidence>
<dbReference type="SMART" id="SM00065">
    <property type="entry name" value="GAF"/>
    <property type="match status" value="1"/>
</dbReference>
<keyword evidence="3" id="KW-0902">Two-component regulatory system</keyword>
<dbReference type="InterPro" id="IPR011712">
    <property type="entry name" value="Sig_transdc_His_kin_sub3_dim/P"/>
</dbReference>
<dbReference type="RefSeq" id="WP_353651327.1">
    <property type="nucleotide sequence ID" value="NZ_CP159218.1"/>
</dbReference>
<sequence length="508" mass="53551">MAHDRARTPRGPANAGDQGAGTGLGPFVSAADLLAVHGDVLAQTSVESALACVVRSACELTGAADGSATVFGADGLIELLVPGEFVGDQVASADIMLRDEVLGVLQISATAAGDRDRSGAILQFLAATAALVIENFRLAADTERSDTWVRASTEITRTLLRRGNDHTLRDIARRLRELVDADVVKVVLQVEGQERMRVEVALVPDDEDGGGEEYPSLGTLSRAIIETGEPVRLADADQVAGLEVHVDDTVRVGQVLGLPLIVAGRPRGALLVGRLIGRRVFTLAELDMGSAFAGQAALALELVDTREAQDRIAQWEDRSRIARDLHDVVIQQLFAAGLTIRGVITPAVDPALLPVLEHVVGELDDAIAQIRTSIFALQHQGAGTRSVVLDTAASLADTLGRAPSVRFFGPVDTLTPLSLRQDIRAVLGEALTNVARHALAHRVDVRVGVRDGWFRIEVVDDGVGTGGATRDSGLANLRSRAGALGGRMELDSSATAGTSLLWTVPLDT</sequence>
<evidence type="ECO:0000313" key="6">
    <source>
        <dbReference type="EMBL" id="XCG65722.1"/>
    </source>
</evidence>
<dbReference type="GO" id="GO:0000155">
    <property type="term" value="F:phosphorelay sensor kinase activity"/>
    <property type="evidence" value="ECO:0007669"/>
    <property type="project" value="InterPro"/>
</dbReference>
<keyword evidence="2" id="KW-0418">Kinase</keyword>
<proteinExistence type="predicted"/>
<dbReference type="GO" id="GO:0016020">
    <property type="term" value="C:membrane"/>
    <property type="evidence" value="ECO:0007669"/>
    <property type="project" value="InterPro"/>
</dbReference>
<dbReference type="InterPro" id="IPR029016">
    <property type="entry name" value="GAF-like_dom_sf"/>
</dbReference>
<feature type="domain" description="GAF" evidence="5">
    <location>
        <begin position="163"/>
        <end position="310"/>
    </location>
</feature>
<dbReference type="Gene3D" id="3.30.450.40">
    <property type="match status" value="1"/>
</dbReference>
<gene>
    <name evidence="6" type="ORF">ABLG96_10820</name>
</gene>
<protein>
    <submittedName>
        <fullName evidence="6">GAF domain-containing protein</fullName>
    </submittedName>
</protein>
<dbReference type="EMBL" id="CP159218">
    <property type="protein sequence ID" value="XCG65722.1"/>
    <property type="molecule type" value="Genomic_DNA"/>
</dbReference>
<dbReference type="InterPro" id="IPR036890">
    <property type="entry name" value="HATPase_C_sf"/>
</dbReference>
<accession>A0AAU8DWE7</accession>
<reference evidence="6" key="1">
    <citation type="submission" date="2024-05" db="EMBL/GenBank/DDBJ databases">
        <authorList>
            <person name="Cai S.Y."/>
            <person name="Jin L.M."/>
            <person name="Li H.R."/>
        </authorList>
    </citation>
    <scope>NUCLEOTIDE SEQUENCE</scope>
    <source>
        <strain evidence="6">A5-74</strain>
    </source>
</reference>
<dbReference type="InterPro" id="IPR003018">
    <property type="entry name" value="GAF"/>
</dbReference>
<dbReference type="Pfam" id="PF07730">
    <property type="entry name" value="HisKA_3"/>
    <property type="match status" value="1"/>
</dbReference>
<dbReference type="Gene3D" id="3.30.565.10">
    <property type="entry name" value="Histidine kinase-like ATPase, C-terminal domain"/>
    <property type="match status" value="1"/>
</dbReference>
<dbReference type="InterPro" id="IPR003594">
    <property type="entry name" value="HATPase_dom"/>
</dbReference>
<dbReference type="SUPFAM" id="SSF55874">
    <property type="entry name" value="ATPase domain of HSP90 chaperone/DNA topoisomerase II/histidine kinase"/>
    <property type="match status" value="1"/>
</dbReference>